<dbReference type="InterPro" id="IPR010730">
    <property type="entry name" value="HET"/>
</dbReference>
<dbReference type="Proteomes" id="UP000472372">
    <property type="component" value="Chromosome 6"/>
</dbReference>
<evidence type="ECO:0000313" key="3">
    <source>
        <dbReference type="Proteomes" id="UP000472372"/>
    </source>
</evidence>
<protein>
    <submittedName>
        <fullName evidence="2">HET domain containing protein</fullName>
    </submittedName>
</protein>
<dbReference type="EMBL" id="HG992982">
    <property type="protein sequence ID" value="CAE7189037.1"/>
    <property type="molecule type" value="Genomic_DNA"/>
</dbReference>
<accession>A0A6S6WEV3</accession>
<evidence type="ECO:0000259" key="1">
    <source>
        <dbReference type="Pfam" id="PF06985"/>
    </source>
</evidence>
<organism evidence="2 3">
    <name type="scientific">Pyrenophora teres f. teres</name>
    <dbReference type="NCBI Taxonomy" id="97479"/>
    <lineage>
        <taxon>Eukaryota</taxon>
        <taxon>Fungi</taxon>
        <taxon>Dikarya</taxon>
        <taxon>Ascomycota</taxon>
        <taxon>Pezizomycotina</taxon>
        <taxon>Dothideomycetes</taxon>
        <taxon>Pleosporomycetidae</taxon>
        <taxon>Pleosporales</taxon>
        <taxon>Pleosporineae</taxon>
        <taxon>Pleosporaceae</taxon>
        <taxon>Pyrenophora</taxon>
    </lineage>
</organism>
<gene>
    <name evidence="2" type="ORF">PTTW11_07415</name>
</gene>
<dbReference type="AlphaFoldDB" id="A0A6S6WEV3"/>
<name>A0A6S6WEV3_9PLEO</name>
<proteinExistence type="predicted"/>
<dbReference type="PANTHER" id="PTHR33112">
    <property type="entry name" value="DOMAIN PROTEIN, PUTATIVE-RELATED"/>
    <property type="match status" value="1"/>
</dbReference>
<dbReference type="Pfam" id="PF06985">
    <property type="entry name" value="HET"/>
    <property type="match status" value="1"/>
</dbReference>
<sequence length="664" mass="75842">MRARYISFRQKFAFHIKREPLLRKEYRFPTPDTQACDPTEIITKTSTIHELEEEETAVSRLCSDCRDIDFEELFSRGRHVEEGGEFVTCYIRDDIWKECASCRLFHTVTSNAHPVSHIQLLDATKEIFLNRRLKFISPTFVLVGSLSIDGEAPYQPCDYWCQDYGFIFAKARVDGNVGQNGVADATRVDLSQVNFKLLNKWLLQCDSHHEDACEAKANLEFSTPLSCIECHTRSIVHIKEEDEYVALSYVWGTTCSSISQETRGHGESLPLDGVTQVIEDAIAVVVALGKRYLWVDQYCVNQLDMNTKASQIREMDRVYAGAYVTIVACAGVDSDYGLPGISRERNPRPFATSPQLELLTSSPALSVAIRDTKWRTRGWTYQEAVLSRRCLLFTDQQVYFACTNMSCCETDTDAGATSYHASHKSPMDLSKRLFHCEHQSTADTDDLFAQIGEYSGRILSHEEDALNAFRGLLNRSRFYTYYGLPVVSINNQPELPAKSGDMNLGFARGLLWKGKYKTKLIRRQDFPSWSWVGWSGIVGYAESLTKGRGVKNTNDIQIWIEDEDGKLVAFHQLAMSVERTRMIAEKSSFLVVEAPVTRLRFKLIDKELLSFNTFDVFPEHTTRRIGYAEIFEYSNTENEDDEDILSRINYLTANIRRMKGEEYD</sequence>
<evidence type="ECO:0000313" key="2">
    <source>
        <dbReference type="EMBL" id="CAE7189037.1"/>
    </source>
</evidence>
<reference evidence="2" key="1">
    <citation type="submission" date="2021-02" db="EMBL/GenBank/DDBJ databases">
        <authorList>
            <person name="Syme A R."/>
            <person name="Syme A R."/>
            <person name="Moolhuijzen P."/>
        </authorList>
    </citation>
    <scope>NUCLEOTIDE SEQUENCE</scope>
    <source>
        <strain evidence="2">W1-1</strain>
    </source>
</reference>
<dbReference type="PANTHER" id="PTHR33112:SF1">
    <property type="entry name" value="HETEROKARYON INCOMPATIBILITY DOMAIN-CONTAINING PROTEIN"/>
    <property type="match status" value="1"/>
</dbReference>
<feature type="domain" description="Heterokaryon incompatibility" evidence="1">
    <location>
        <begin position="244"/>
        <end position="383"/>
    </location>
</feature>